<protein>
    <submittedName>
        <fullName evidence="1">DUF3352 domain-containing protein</fullName>
    </submittedName>
</protein>
<accession>A0A951PDK7</accession>
<evidence type="ECO:0000313" key="1">
    <source>
        <dbReference type="EMBL" id="MBW4466449.1"/>
    </source>
</evidence>
<evidence type="ECO:0000313" key="2">
    <source>
        <dbReference type="Proteomes" id="UP000707356"/>
    </source>
</evidence>
<dbReference type="AlphaFoldDB" id="A0A951PDK7"/>
<gene>
    <name evidence="1" type="ORF">KME07_13575</name>
</gene>
<reference evidence="1" key="1">
    <citation type="submission" date="2021-05" db="EMBL/GenBank/DDBJ databases">
        <authorList>
            <person name="Pietrasiak N."/>
            <person name="Ward R."/>
            <person name="Stajich J.E."/>
            <person name="Kurbessoian T."/>
        </authorList>
    </citation>
    <scope>NUCLEOTIDE SEQUENCE</scope>
    <source>
        <strain evidence="1">GSE-TBD4-15B</strain>
    </source>
</reference>
<proteinExistence type="predicted"/>
<reference evidence="1" key="2">
    <citation type="journal article" date="2022" name="Microbiol. Resour. Announc.">
        <title>Metagenome Sequencing to Explore Phylogenomics of Terrestrial Cyanobacteria.</title>
        <authorList>
            <person name="Ward R.D."/>
            <person name="Stajich J.E."/>
            <person name="Johansen J.R."/>
            <person name="Huntemann M."/>
            <person name="Clum A."/>
            <person name="Foster B."/>
            <person name="Foster B."/>
            <person name="Roux S."/>
            <person name="Palaniappan K."/>
            <person name="Varghese N."/>
            <person name="Mukherjee S."/>
            <person name="Reddy T.B.K."/>
            <person name="Daum C."/>
            <person name="Copeland A."/>
            <person name="Chen I.A."/>
            <person name="Ivanova N.N."/>
            <person name="Kyrpides N.C."/>
            <person name="Shapiro N."/>
            <person name="Eloe-Fadrosh E.A."/>
            <person name="Pietrasiak N."/>
        </authorList>
    </citation>
    <scope>NUCLEOTIDE SEQUENCE</scope>
    <source>
        <strain evidence="1">GSE-TBD4-15B</strain>
    </source>
</reference>
<dbReference type="EMBL" id="JAHHHV010000068">
    <property type="protein sequence ID" value="MBW4466449.1"/>
    <property type="molecule type" value="Genomic_DNA"/>
</dbReference>
<dbReference type="InterPro" id="IPR021787">
    <property type="entry name" value="DUF3352"/>
</dbReference>
<dbReference type="Proteomes" id="UP000707356">
    <property type="component" value="Unassembled WGS sequence"/>
</dbReference>
<sequence>MKLRSFYSVLVGVVLVLLLAGGIGAIWLTTGSGDIATATAPAQRSQKPPSSLTQPATNASALFISRQASLVLALLSNPEQLSDFWISGLAATQRQTRQAELASLSQAIFAEFGLDYSRDLKSWLGNQATFAVMSADIDRDPETGLQPGYLLVLAVQDPLAADASLRAFWQRQAEKELVSEQFAGVELRYVGGSDSKLNLASAIVGSQYMLFANSPKVLRAALNNAQVRELSLEQSFAYQQALEQVTEPQAGFVFVNLPELSSKQRQKLAQLSQLDLSDYDSLMLALRPVSQGLLADAVFLATHPTLSPSDAADLIDARPLLRFIPTLSHFAIASRDLTQVWHSSAEAGTADWQGDLRALQQKLGLNQLGELEADFLQGDFVLAQLPHLGRADDWLLVVPQSSATSDLLTQLDQAAQQQGMSLGSFPLGEQTVYAWTKLKPSGAAGAVSLQAEVQGLRAKFESGTGDYEIFATSLEALEQALSKSDSLGSSFKTALQQLPSPNQGYLYLDRKALERRLQTDLLPNSLLKSLLHSAQSALVTRYGADEIGEHAAAFWRLVD</sequence>
<name>A0A951PDK7_9CYAN</name>
<organism evidence="1 2">
    <name type="scientific">Pegethrix bostrychoides GSE-TBD4-15B</name>
    <dbReference type="NCBI Taxonomy" id="2839662"/>
    <lineage>
        <taxon>Bacteria</taxon>
        <taxon>Bacillati</taxon>
        <taxon>Cyanobacteriota</taxon>
        <taxon>Cyanophyceae</taxon>
        <taxon>Oculatellales</taxon>
        <taxon>Oculatellaceae</taxon>
        <taxon>Pegethrix</taxon>
    </lineage>
</organism>
<comment type="caution">
    <text evidence="1">The sequence shown here is derived from an EMBL/GenBank/DDBJ whole genome shotgun (WGS) entry which is preliminary data.</text>
</comment>
<dbReference type="Pfam" id="PF11832">
    <property type="entry name" value="DUF3352"/>
    <property type="match status" value="1"/>
</dbReference>